<proteinExistence type="predicted"/>
<dbReference type="PANTHER" id="PTHR21340:SF0">
    <property type="entry name" value="BIS(5'-NUCLEOSYL)-TETRAPHOSPHATASE [ASYMMETRICAL]"/>
    <property type="match status" value="1"/>
</dbReference>
<dbReference type="STRING" id="413882.AAW51_3493"/>
<gene>
    <name evidence="4" type="ORF">AAW51_3493</name>
</gene>
<dbReference type="GO" id="GO:0006167">
    <property type="term" value="P:AMP biosynthetic process"/>
    <property type="evidence" value="ECO:0007669"/>
    <property type="project" value="TreeGrafter"/>
</dbReference>
<protein>
    <submittedName>
        <fullName evidence="4">NUDIX hydrolase, phage-associated</fullName>
    </submittedName>
</protein>
<evidence type="ECO:0000313" key="4">
    <source>
        <dbReference type="EMBL" id="AKJ30184.1"/>
    </source>
</evidence>
<reference evidence="4 5" key="1">
    <citation type="submission" date="2015-05" db="EMBL/GenBank/DDBJ databases">
        <authorList>
            <person name="Tang B."/>
            <person name="Yu Y."/>
        </authorList>
    </citation>
    <scope>NUCLEOTIDE SEQUENCE [LARGE SCALE GENOMIC DNA]</scope>
    <source>
        <strain evidence="4 5">DSM 7029</strain>
    </source>
</reference>
<dbReference type="OrthoDB" id="5511555at2"/>
<accession>A0A0G3BL52</accession>
<dbReference type="EMBL" id="CP011371">
    <property type="protein sequence ID" value="AKJ30184.1"/>
    <property type="molecule type" value="Genomic_DNA"/>
</dbReference>
<dbReference type="Pfam" id="PF00293">
    <property type="entry name" value="NUDIX"/>
    <property type="match status" value="1"/>
</dbReference>
<feature type="domain" description="Nudix hydrolase" evidence="3">
    <location>
        <begin position="2"/>
        <end position="137"/>
    </location>
</feature>
<dbReference type="SUPFAM" id="SSF55811">
    <property type="entry name" value="Nudix"/>
    <property type="match status" value="1"/>
</dbReference>
<dbReference type="InterPro" id="IPR000086">
    <property type="entry name" value="NUDIX_hydrolase_dom"/>
</dbReference>
<dbReference type="GO" id="GO:0004081">
    <property type="term" value="F:bis(5'-nucleosyl)-tetraphosphatase (asymmetrical) activity"/>
    <property type="evidence" value="ECO:0007669"/>
    <property type="project" value="TreeGrafter"/>
</dbReference>
<dbReference type="PROSITE" id="PS00893">
    <property type="entry name" value="NUDIX_BOX"/>
    <property type="match status" value="1"/>
</dbReference>
<dbReference type="Proteomes" id="UP000035352">
    <property type="component" value="Chromosome"/>
</dbReference>
<evidence type="ECO:0000313" key="5">
    <source>
        <dbReference type="Proteomes" id="UP000035352"/>
    </source>
</evidence>
<sequence length="146" mass="16521">MITTTSCGVLIFEPEGELLLCHMTGTAYWDIPKGLREADESELDAAVREAAEECGLRLLPAALIDLGRFAYRPAKDLHLYAVLHARVELTLLRCSSTFQDRWGRTRPEVDAFRWAQPDELARWCASSLAAVLTRKLSLEEVWARLF</sequence>
<comment type="cofactor">
    <cofactor evidence="1">
        <name>Mg(2+)</name>
        <dbReference type="ChEBI" id="CHEBI:18420"/>
    </cofactor>
</comment>
<dbReference type="Gene3D" id="3.90.79.10">
    <property type="entry name" value="Nucleoside Triphosphate Pyrophosphohydrolase"/>
    <property type="match status" value="1"/>
</dbReference>
<dbReference type="InterPro" id="IPR051325">
    <property type="entry name" value="Nudix_hydrolase_domain"/>
</dbReference>
<name>A0A0G3BL52_9BURK</name>
<dbReference type="RefSeq" id="WP_047195612.1">
    <property type="nucleotide sequence ID" value="NZ_CP011371.1"/>
</dbReference>
<dbReference type="KEGG" id="pbh:AAW51_3493"/>
<dbReference type="AlphaFoldDB" id="A0A0G3BL52"/>
<dbReference type="GO" id="GO:0006754">
    <property type="term" value="P:ATP biosynthetic process"/>
    <property type="evidence" value="ECO:0007669"/>
    <property type="project" value="TreeGrafter"/>
</dbReference>
<evidence type="ECO:0000256" key="1">
    <source>
        <dbReference type="ARBA" id="ARBA00001946"/>
    </source>
</evidence>
<dbReference type="InterPro" id="IPR015797">
    <property type="entry name" value="NUDIX_hydrolase-like_dom_sf"/>
</dbReference>
<keyword evidence="2 4" id="KW-0378">Hydrolase</keyword>
<dbReference type="PANTHER" id="PTHR21340">
    <property type="entry name" value="DIADENOSINE 5,5-P1,P4-TETRAPHOSPHATE PYROPHOSPHOHYDROLASE MUTT"/>
    <property type="match status" value="1"/>
</dbReference>
<evidence type="ECO:0000259" key="3">
    <source>
        <dbReference type="PROSITE" id="PS51462"/>
    </source>
</evidence>
<evidence type="ECO:0000256" key="2">
    <source>
        <dbReference type="ARBA" id="ARBA00022801"/>
    </source>
</evidence>
<organism evidence="4 5">
    <name type="scientific">Caldimonas brevitalea</name>
    <dbReference type="NCBI Taxonomy" id="413882"/>
    <lineage>
        <taxon>Bacteria</taxon>
        <taxon>Pseudomonadati</taxon>
        <taxon>Pseudomonadota</taxon>
        <taxon>Betaproteobacteria</taxon>
        <taxon>Burkholderiales</taxon>
        <taxon>Sphaerotilaceae</taxon>
        <taxon>Caldimonas</taxon>
    </lineage>
</organism>
<dbReference type="InterPro" id="IPR020084">
    <property type="entry name" value="NUDIX_hydrolase_CS"/>
</dbReference>
<keyword evidence="5" id="KW-1185">Reference proteome</keyword>
<dbReference type="PROSITE" id="PS51462">
    <property type="entry name" value="NUDIX"/>
    <property type="match status" value="1"/>
</dbReference>